<proteinExistence type="predicted"/>
<evidence type="ECO:0000256" key="1">
    <source>
        <dbReference type="SAM" id="MobiDB-lite"/>
    </source>
</evidence>
<evidence type="ECO:0000313" key="3">
    <source>
        <dbReference type="Proteomes" id="UP000299102"/>
    </source>
</evidence>
<name>A0A4C1Y1S9_EUMVA</name>
<reference evidence="2 3" key="1">
    <citation type="journal article" date="2019" name="Commun. Biol.">
        <title>The bagworm genome reveals a unique fibroin gene that provides high tensile strength.</title>
        <authorList>
            <person name="Kono N."/>
            <person name="Nakamura H."/>
            <person name="Ohtoshi R."/>
            <person name="Tomita M."/>
            <person name="Numata K."/>
            <person name="Arakawa K."/>
        </authorList>
    </citation>
    <scope>NUCLEOTIDE SEQUENCE [LARGE SCALE GENOMIC DNA]</scope>
</reference>
<organism evidence="2 3">
    <name type="scientific">Eumeta variegata</name>
    <name type="common">Bagworm moth</name>
    <name type="synonym">Eumeta japonica</name>
    <dbReference type="NCBI Taxonomy" id="151549"/>
    <lineage>
        <taxon>Eukaryota</taxon>
        <taxon>Metazoa</taxon>
        <taxon>Ecdysozoa</taxon>
        <taxon>Arthropoda</taxon>
        <taxon>Hexapoda</taxon>
        <taxon>Insecta</taxon>
        <taxon>Pterygota</taxon>
        <taxon>Neoptera</taxon>
        <taxon>Endopterygota</taxon>
        <taxon>Lepidoptera</taxon>
        <taxon>Glossata</taxon>
        <taxon>Ditrysia</taxon>
        <taxon>Tineoidea</taxon>
        <taxon>Psychidae</taxon>
        <taxon>Oiketicinae</taxon>
        <taxon>Eumeta</taxon>
    </lineage>
</organism>
<gene>
    <name evidence="2" type="ORF">EVAR_99022_1</name>
</gene>
<sequence length="150" mass="16640">MTEEQSSDIFFSMAAILSTHIHTRRTCGCDPRDNLRSRECDRLRKYLRQLVMPSRSRPTLTGANAGRPARVRATEHARRVPDRPARHGTVATTDVLTKRTGTAALRARRTLNAADAARLPHCGRRGKDFKLRTDTSGCSSPTGLTTLTRA</sequence>
<feature type="region of interest" description="Disordered" evidence="1">
    <location>
        <begin position="56"/>
        <end position="86"/>
    </location>
</feature>
<dbReference type="AlphaFoldDB" id="A0A4C1Y1S9"/>
<accession>A0A4C1Y1S9</accession>
<evidence type="ECO:0000313" key="2">
    <source>
        <dbReference type="EMBL" id="GBP68752.1"/>
    </source>
</evidence>
<feature type="compositionally biased region" description="Basic and acidic residues" evidence="1">
    <location>
        <begin position="72"/>
        <end position="85"/>
    </location>
</feature>
<keyword evidence="3" id="KW-1185">Reference proteome</keyword>
<dbReference type="Proteomes" id="UP000299102">
    <property type="component" value="Unassembled WGS sequence"/>
</dbReference>
<comment type="caution">
    <text evidence="2">The sequence shown here is derived from an EMBL/GenBank/DDBJ whole genome shotgun (WGS) entry which is preliminary data.</text>
</comment>
<dbReference type="EMBL" id="BGZK01001022">
    <property type="protein sequence ID" value="GBP68752.1"/>
    <property type="molecule type" value="Genomic_DNA"/>
</dbReference>
<protein>
    <submittedName>
        <fullName evidence="2">Uncharacterized protein</fullName>
    </submittedName>
</protein>